<dbReference type="SMART" id="SM00358">
    <property type="entry name" value="DSRM"/>
    <property type="match status" value="2"/>
</dbReference>
<dbReference type="PANTHER" id="PTHR46205">
    <property type="entry name" value="LOQUACIOUS, ISOFORM B"/>
    <property type="match status" value="1"/>
</dbReference>
<feature type="domain" description="DRBM" evidence="3">
    <location>
        <begin position="5"/>
        <end position="69"/>
    </location>
</feature>
<dbReference type="Gene3D" id="3.30.160.20">
    <property type="match status" value="2"/>
</dbReference>
<dbReference type="InterPro" id="IPR051247">
    <property type="entry name" value="RLC_Component"/>
</dbReference>
<evidence type="ECO:0000256" key="1">
    <source>
        <dbReference type="ARBA" id="ARBA00022884"/>
    </source>
</evidence>
<dbReference type="FunCoup" id="A0A6I8UJR0">
    <property type="interactions" value="17"/>
</dbReference>
<name>A0A6I8UJR0_DROPS</name>
<protein>
    <submittedName>
        <fullName evidence="5">Uncharacterized protein r2d2 isoform X1</fullName>
    </submittedName>
</protein>
<dbReference type="InterPro" id="IPR014720">
    <property type="entry name" value="dsRBD_dom"/>
</dbReference>
<dbReference type="GO" id="GO:0070920">
    <property type="term" value="P:regulation of regulatory ncRNA processing"/>
    <property type="evidence" value="ECO:0007669"/>
    <property type="project" value="TreeGrafter"/>
</dbReference>
<dbReference type="KEGG" id="dpo:4817185"/>
<evidence type="ECO:0000313" key="4">
    <source>
        <dbReference type="Proteomes" id="UP000001819"/>
    </source>
</evidence>
<dbReference type="GO" id="GO:0005737">
    <property type="term" value="C:cytoplasm"/>
    <property type="evidence" value="ECO:0007669"/>
    <property type="project" value="TreeGrafter"/>
</dbReference>
<dbReference type="GO" id="GO:0005634">
    <property type="term" value="C:nucleus"/>
    <property type="evidence" value="ECO:0007669"/>
    <property type="project" value="TreeGrafter"/>
</dbReference>
<proteinExistence type="predicted"/>
<dbReference type="PROSITE" id="PS50137">
    <property type="entry name" value="DS_RBD"/>
    <property type="match status" value="2"/>
</dbReference>
<dbReference type="Proteomes" id="UP000001819">
    <property type="component" value="Chromosome 4"/>
</dbReference>
<dbReference type="PANTHER" id="PTHR46205:SF4">
    <property type="entry name" value="LD06392P"/>
    <property type="match status" value="1"/>
</dbReference>
<dbReference type="SUPFAM" id="SSF54768">
    <property type="entry name" value="dsRNA-binding domain-like"/>
    <property type="match status" value="2"/>
</dbReference>
<sequence>MDKKSAVSNLQEFCAKSKIPVPKYDYIDGEDGGYICKIVLMDIESYGNGRSKRDSKHLAASNIMKKLRTLPGLSEHLSDDIGDNSSDLYDELKNLNRDMLKELRDYCVRHEMPLPLIEIVQQCGTPDAPEFLACCSVASIKRYGKSDKKKDARQRAAIEMLSVISTDMGKVTGMEVVSTKPADQGTIPIVDANNDIETERRLMFSTYRDLTDSGRTEFYGRKVCDAHNYYKDFFPHLKKAAFEVINSTEYENEKDQLMDILKALNITPEFSTVPAKSMKKMVKIELNVDFDRVFIDYENDIYGYMIGYFKDMLE</sequence>
<evidence type="ECO:0000256" key="2">
    <source>
        <dbReference type="PROSITE-ProRule" id="PRU00266"/>
    </source>
</evidence>
<dbReference type="GO" id="GO:0070578">
    <property type="term" value="C:RISC-loading complex"/>
    <property type="evidence" value="ECO:0007669"/>
    <property type="project" value="TreeGrafter"/>
</dbReference>
<dbReference type="GO" id="GO:0035197">
    <property type="term" value="F:siRNA binding"/>
    <property type="evidence" value="ECO:0007669"/>
    <property type="project" value="TreeGrafter"/>
</dbReference>
<dbReference type="RefSeq" id="XP_001356477.3">
    <property type="nucleotide sequence ID" value="XM_001356441.4"/>
</dbReference>
<gene>
    <name evidence="5" type="primary">r2d2</name>
</gene>
<keyword evidence="4" id="KW-1185">Reference proteome</keyword>
<evidence type="ECO:0000259" key="3">
    <source>
        <dbReference type="PROSITE" id="PS50137"/>
    </source>
</evidence>
<feature type="domain" description="DRBM" evidence="3">
    <location>
        <begin position="98"/>
        <end position="166"/>
    </location>
</feature>
<reference evidence="5" key="1">
    <citation type="submission" date="2025-08" db="UniProtKB">
        <authorList>
            <consortium name="RefSeq"/>
        </authorList>
    </citation>
    <scope>IDENTIFICATION</scope>
    <source>
        <strain evidence="5">MV-25-SWS-2005</strain>
        <tissue evidence="5">Whole body</tissue>
    </source>
</reference>
<dbReference type="InParanoid" id="A0A6I8UJR0"/>
<organism evidence="4 5">
    <name type="scientific">Drosophila pseudoobscura pseudoobscura</name>
    <name type="common">Fruit fly</name>
    <dbReference type="NCBI Taxonomy" id="46245"/>
    <lineage>
        <taxon>Eukaryota</taxon>
        <taxon>Metazoa</taxon>
        <taxon>Ecdysozoa</taxon>
        <taxon>Arthropoda</taxon>
        <taxon>Hexapoda</taxon>
        <taxon>Insecta</taxon>
        <taxon>Pterygota</taxon>
        <taxon>Neoptera</taxon>
        <taxon>Endopterygota</taxon>
        <taxon>Diptera</taxon>
        <taxon>Brachycera</taxon>
        <taxon>Muscomorpha</taxon>
        <taxon>Ephydroidea</taxon>
        <taxon>Drosophilidae</taxon>
        <taxon>Drosophila</taxon>
        <taxon>Sophophora</taxon>
    </lineage>
</organism>
<dbReference type="Pfam" id="PF00035">
    <property type="entry name" value="dsrm"/>
    <property type="match status" value="2"/>
</dbReference>
<keyword evidence="1 2" id="KW-0694">RNA-binding</keyword>
<dbReference type="GO" id="GO:0016442">
    <property type="term" value="C:RISC complex"/>
    <property type="evidence" value="ECO:0007669"/>
    <property type="project" value="TreeGrafter"/>
</dbReference>
<dbReference type="CDD" id="cd00048">
    <property type="entry name" value="DSRM_SF"/>
    <property type="match status" value="2"/>
</dbReference>
<dbReference type="GO" id="GO:0003725">
    <property type="term" value="F:double-stranded RNA binding"/>
    <property type="evidence" value="ECO:0007669"/>
    <property type="project" value="TreeGrafter"/>
</dbReference>
<dbReference type="AlphaFoldDB" id="A0A6I8UJR0"/>
<dbReference type="GO" id="GO:0030422">
    <property type="term" value="P:siRNA processing"/>
    <property type="evidence" value="ECO:0007669"/>
    <property type="project" value="TreeGrafter"/>
</dbReference>
<evidence type="ECO:0000313" key="5">
    <source>
        <dbReference type="RefSeq" id="XP_001356477.3"/>
    </source>
</evidence>
<accession>A0A6I8UJR0</accession>